<dbReference type="PANTHER" id="PTHR47026">
    <property type="entry name" value="PIGMENTOSA GTPASE REGULATOR-LIKE PROTEIN, PUTATIVE-RELATED"/>
    <property type="match status" value="1"/>
</dbReference>
<feature type="coiled-coil region" evidence="1">
    <location>
        <begin position="3"/>
        <end position="68"/>
    </location>
</feature>
<comment type="caution">
    <text evidence="3">The sequence shown here is derived from an EMBL/GenBank/DDBJ whole genome shotgun (WGS) entry which is preliminary data.</text>
</comment>
<proteinExistence type="predicted"/>
<feature type="region of interest" description="Disordered" evidence="2">
    <location>
        <begin position="146"/>
        <end position="183"/>
    </location>
</feature>
<dbReference type="Proteomes" id="UP000324800">
    <property type="component" value="Unassembled WGS sequence"/>
</dbReference>
<evidence type="ECO:0000313" key="3">
    <source>
        <dbReference type="EMBL" id="KAA6373025.1"/>
    </source>
</evidence>
<feature type="non-terminal residue" evidence="3">
    <location>
        <position position="240"/>
    </location>
</feature>
<reference evidence="3 4" key="1">
    <citation type="submission" date="2019-03" db="EMBL/GenBank/DDBJ databases">
        <title>Single cell metagenomics reveals metabolic interactions within the superorganism composed of flagellate Streblomastix strix and complex community of Bacteroidetes bacteria on its surface.</title>
        <authorList>
            <person name="Treitli S.C."/>
            <person name="Kolisko M."/>
            <person name="Husnik F."/>
            <person name="Keeling P."/>
            <person name="Hampl V."/>
        </authorList>
    </citation>
    <scope>NUCLEOTIDE SEQUENCE [LARGE SCALE GENOMIC DNA]</scope>
    <source>
        <strain evidence="3">ST1C</strain>
    </source>
</reference>
<feature type="compositionally biased region" description="Basic and acidic residues" evidence="2">
    <location>
        <begin position="155"/>
        <end position="169"/>
    </location>
</feature>
<feature type="region of interest" description="Disordered" evidence="2">
    <location>
        <begin position="95"/>
        <end position="114"/>
    </location>
</feature>
<organism evidence="3 4">
    <name type="scientific">Streblomastix strix</name>
    <dbReference type="NCBI Taxonomy" id="222440"/>
    <lineage>
        <taxon>Eukaryota</taxon>
        <taxon>Metamonada</taxon>
        <taxon>Preaxostyla</taxon>
        <taxon>Oxymonadida</taxon>
        <taxon>Streblomastigidae</taxon>
        <taxon>Streblomastix</taxon>
    </lineage>
</organism>
<accession>A0A5J4UTI2</accession>
<evidence type="ECO:0000256" key="2">
    <source>
        <dbReference type="SAM" id="MobiDB-lite"/>
    </source>
</evidence>
<dbReference type="OrthoDB" id="8062037at2759"/>
<gene>
    <name evidence="3" type="ORF">EZS28_031448</name>
</gene>
<evidence type="ECO:0000313" key="4">
    <source>
        <dbReference type="Proteomes" id="UP000324800"/>
    </source>
</evidence>
<protein>
    <submittedName>
        <fullName evidence="3">Uncharacterized protein</fullName>
    </submittedName>
</protein>
<sequence length="240" mass="28366">MSVEELEEELIKLTEHVDELGAAGKYEEADKENKKLESLRKTVAEKKRKALEEERIQTEEELKSAYQTMIDKFSAEWDEEMKKFEDESVRQIESMKKKHLSEQDDLKNALDSEVIRPPKDSVELVQLRATEKQLAKLRKFQEALRAKATADALEEQEKNRSGKEEENRKAGLMKQLESQQQNEMSILVKRIDKERKERAIQRGNDTARLEQRFHNLLREHKAEQKLKYQKLEQEETKQKV</sequence>
<dbReference type="EMBL" id="SNRW01013077">
    <property type="protein sequence ID" value="KAA6373025.1"/>
    <property type="molecule type" value="Genomic_DNA"/>
</dbReference>
<dbReference type="AlphaFoldDB" id="A0A5J4UTI2"/>
<name>A0A5J4UTI2_9EUKA</name>
<keyword evidence="1" id="KW-0175">Coiled coil</keyword>
<evidence type="ECO:0000256" key="1">
    <source>
        <dbReference type="SAM" id="Coils"/>
    </source>
</evidence>
<dbReference type="PANTHER" id="PTHR47026:SF2">
    <property type="entry name" value="FLAGELLAR ASSOCIATED PROTEIN"/>
    <property type="match status" value="1"/>
</dbReference>